<protein>
    <submittedName>
        <fullName evidence="2">Uncharacterized protein</fullName>
    </submittedName>
</protein>
<feature type="transmembrane region" description="Helical" evidence="1">
    <location>
        <begin position="58"/>
        <end position="78"/>
    </location>
</feature>
<feature type="transmembrane region" description="Helical" evidence="1">
    <location>
        <begin position="219"/>
        <end position="236"/>
    </location>
</feature>
<dbReference type="Proteomes" id="UP001375240">
    <property type="component" value="Unassembled WGS sequence"/>
</dbReference>
<evidence type="ECO:0000313" key="3">
    <source>
        <dbReference type="Proteomes" id="UP001375240"/>
    </source>
</evidence>
<feature type="transmembrane region" description="Helical" evidence="1">
    <location>
        <begin position="363"/>
        <end position="381"/>
    </location>
</feature>
<evidence type="ECO:0000313" key="2">
    <source>
        <dbReference type="EMBL" id="KAK6338160.1"/>
    </source>
</evidence>
<dbReference type="EMBL" id="JAVHNQ010000010">
    <property type="protein sequence ID" value="KAK6338160.1"/>
    <property type="molecule type" value="Genomic_DNA"/>
</dbReference>
<name>A0AAV9U9G0_9PEZI</name>
<sequence length="671" mass="74767">MHVICLAHAVGYTTALSLLWIHTFTSLILTLLTCWVTQPIRRDESRYCSAGKSSTASLFSMEIVWHVAIALLEVSTNVCLVQGLFHARSITLPFLVYYLGDFLVSFIKRSRLLQSVLINVYAAGIIVLASLPFLAVMFIGERKLGPKSLILLLGAASYISKNLLELYLSSKSDTANLRSPWARPLTLSISLILTTAIFLGVERPFVFAYGGFQKISTSFHVAFLLPSVVISILDVLEGSNIGLQIGDGPEAKCSDVLVDCAITKSILDIIAIFVPGYLLALQTPTWIQIISYVIFTLVSSLGVLAFNRQASSNSHMILLPRDTKAELENDEMEEYTALHENWDGEETTDQWTKTRAKGGRHGWLARLWVFGFGLIATKLTLELAIPEQTSNLSQTHRKGLLADTVPSTRRLDLVISYYNEDLHKLRTFVDSVNNLPRIQQLQPHVIVYTKNQKSNVSEIQSVIGADEVTLLPNKGREGGTYLHHIVNRWTDIANHTIFMQAEPHVPARTIKRLKSYFDPTRTGMLDLGFRELRSCSCLDCRDEYGWTDEAGLIPELMADAHNVNCDKNTRVSLSYKGQFLVSANRIRSVQKTIYEKLNRELLGEDRIRLGGEEDSVDKPVLGYTLERSWGILFQCADLTGTRDMCPGLTGPGIAIGDLRPARPEDCGCLDV</sequence>
<dbReference type="PANTHER" id="PTHR37490">
    <property type="entry name" value="EXPRESSED PROTEIN"/>
    <property type="match status" value="1"/>
</dbReference>
<comment type="caution">
    <text evidence="2">The sequence shown here is derived from an EMBL/GenBank/DDBJ whole genome shotgun (WGS) entry which is preliminary data.</text>
</comment>
<dbReference type="PANTHER" id="PTHR37490:SF1">
    <property type="entry name" value="GLYCOSYLTRANSFERASE 2-LIKE DOMAIN-CONTAINING PROTEIN"/>
    <property type="match status" value="1"/>
</dbReference>
<feature type="transmembrane region" description="Helical" evidence="1">
    <location>
        <begin position="286"/>
        <end position="306"/>
    </location>
</feature>
<feature type="transmembrane region" description="Helical" evidence="1">
    <location>
        <begin position="116"/>
        <end position="137"/>
    </location>
</feature>
<keyword evidence="1" id="KW-0472">Membrane</keyword>
<feature type="transmembrane region" description="Helical" evidence="1">
    <location>
        <begin position="180"/>
        <end position="199"/>
    </location>
</feature>
<proteinExistence type="predicted"/>
<keyword evidence="1" id="KW-0812">Transmembrane</keyword>
<dbReference type="InterPro" id="IPR021838">
    <property type="entry name" value="DUF3431"/>
</dbReference>
<evidence type="ECO:0000256" key="1">
    <source>
        <dbReference type="SAM" id="Phobius"/>
    </source>
</evidence>
<organism evidence="2 3">
    <name type="scientific">Orbilia brochopaga</name>
    <dbReference type="NCBI Taxonomy" id="3140254"/>
    <lineage>
        <taxon>Eukaryota</taxon>
        <taxon>Fungi</taxon>
        <taxon>Dikarya</taxon>
        <taxon>Ascomycota</taxon>
        <taxon>Pezizomycotina</taxon>
        <taxon>Orbiliomycetes</taxon>
        <taxon>Orbiliales</taxon>
        <taxon>Orbiliaceae</taxon>
        <taxon>Orbilia</taxon>
    </lineage>
</organism>
<gene>
    <name evidence="2" type="ORF">TWF696_001631</name>
</gene>
<dbReference type="Pfam" id="PF11913">
    <property type="entry name" value="DUF3431"/>
    <property type="match status" value="1"/>
</dbReference>
<keyword evidence="1" id="KW-1133">Transmembrane helix</keyword>
<feature type="transmembrane region" description="Helical" evidence="1">
    <location>
        <begin position="18"/>
        <end position="37"/>
    </location>
</feature>
<reference evidence="2 3" key="1">
    <citation type="submission" date="2019-10" db="EMBL/GenBank/DDBJ databases">
        <authorList>
            <person name="Palmer J.M."/>
        </authorList>
    </citation>
    <scope>NUCLEOTIDE SEQUENCE [LARGE SCALE GENOMIC DNA]</scope>
    <source>
        <strain evidence="2 3">TWF696</strain>
    </source>
</reference>
<accession>A0AAV9U9G0</accession>
<dbReference type="AlphaFoldDB" id="A0AAV9U9G0"/>
<feature type="transmembrane region" description="Helical" evidence="1">
    <location>
        <begin position="84"/>
        <end position="104"/>
    </location>
</feature>
<keyword evidence="3" id="KW-1185">Reference proteome</keyword>